<evidence type="ECO:0000313" key="3">
    <source>
        <dbReference type="Proteomes" id="UP000199150"/>
    </source>
</evidence>
<keyword evidence="1" id="KW-0812">Transmembrane</keyword>
<dbReference type="PANTHER" id="PTHR34980:SF3">
    <property type="entry name" value="BLR8105 PROTEIN"/>
    <property type="match status" value="1"/>
</dbReference>
<feature type="transmembrane region" description="Helical" evidence="1">
    <location>
        <begin position="21"/>
        <end position="46"/>
    </location>
</feature>
<keyword evidence="1" id="KW-1133">Transmembrane helix</keyword>
<dbReference type="GO" id="GO:0005886">
    <property type="term" value="C:plasma membrane"/>
    <property type="evidence" value="ECO:0007669"/>
    <property type="project" value="TreeGrafter"/>
</dbReference>
<feature type="transmembrane region" description="Helical" evidence="1">
    <location>
        <begin position="90"/>
        <end position="108"/>
    </location>
</feature>
<dbReference type="Pfam" id="PF05656">
    <property type="entry name" value="DUF805"/>
    <property type="match status" value="1"/>
</dbReference>
<dbReference type="PANTHER" id="PTHR34980">
    <property type="entry name" value="INNER MEMBRANE PROTEIN-RELATED-RELATED"/>
    <property type="match status" value="1"/>
</dbReference>
<protein>
    <submittedName>
        <fullName evidence="2">Uncharacterized membrane protein YhaH, DUF805 family</fullName>
    </submittedName>
</protein>
<keyword evidence="3" id="KW-1185">Reference proteome</keyword>
<dbReference type="EMBL" id="FMTS01000003">
    <property type="protein sequence ID" value="SCW64422.1"/>
    <property type="molecule type" value="Genomic_DNA"/>
</dbReference>
<gene>
    <name evidence="2" type="ORF">SAMN02927928_2451</name>
</gene>
<dbReference type="InterPro" id="IPR008523">
    <property type="entry name" value="DUF805"/>
</dbReference>
<accession>A0A1G4S571</accession>
<evidence type="ECO:0000256" key="1">
    <source>
        <dbReference type="SAM" id="Phobius"/>
    </source>
</evidence>
<reference evidence="3" key="1">
    <citation type="submission" date="2016-10" db="EMBL/GenBank/DDBJ databases">
        <authorList>
            <person name="Varghese N."/>
            <person name="Submissions S."/>
        </authorList>
    </citation>
    <scope>NUCLEOTIDE SEQUENCE [LARGE SCALE GENOMIC DNA]</scope>
    <source>
        <strain evidence="3">CGMCC 1.3431</strain>
    </source>
</reference>
<feature type="transmembrane region" description="Helical" evidence="1">
    <location>
        <begin position="58"/>
        <end position="78"/>
    </location>
</feature>
<dbReference type="STRING" id="260084.SAMN02927928_2451"/>
<keyword evidence="1" id="KW-0472">Membrane</keyword>
<dbReference type="RefSeq" id="WP_170828302.1">
    <property type="nucleotide sequence ID" value="NZ_CBCRYE010000001.1"/>
</dbReference>
<dbReference type="Proteomes" id="UP000199150">
    <property type="component" value="Unassembled WGS sequence"/>
</dbReference>
<organism evidence="2 3">
    <name type="scientific">Asticcacaulis taihuensis</name>
    <dbReference type="NCBI Taxonomy" id="260084"/>
    <lineage>
        <taxon>Bacteria</taxon>
        <taxon>Pseudomonadati</taxon>
        <taxon>Pseudomonadota</taxon>
        <taxon>Alphaproteobacteria</taxon>
        <taxon>Caulobacterales</taxon>
        <taxon>Caulobacteraceae</taxon>
        <taxon>Asticcacaulis</taxon>
    </lineage>
</organism>
<dbReference type="AlphaFoldDB" id="A0A1G4S571"/>
<proteinExistence type="predicted"/>
<sequence length="136" mass="15345">MDFSNWKMMLFSAQGRIRRRDYWLWAICMGIAFAIIINILMAVLGVGRSMAETGTFPATFWIVYLIMLIPATWIGICLQIKRWHDRDKSGWWVLIAFVPIIGGIWAFVECGCLDGTQGPNRYGPSPKGIGAAPDVF</sequence>
<name>A0A1G4S571_9CAUL</name>
<evidence type="ECO:0000313" key="2">
    <source>
        <dbReference type="EMBL" id="SCW64422.1"/>
    </source>
</evidence>